<dbReference type="PANTHER" id="PTHR43369:SF2">
    <property type="entry name" value="PHOSPHORIBOSYLGLYCINAMIDE FORMYLTRANSFERASE"/>
    <property type="match status" value="1"/>
</dbReference>
<dbReference type="SUPFAM" id="SSF53328">
    <property type="entry name" value="Formyltransferase"/>
    <property type="match status" value="1"/>
</dbReference>
<dbReference type="PANTHER" id="PTHR43369">
    <property type="entry name" value="PHOSPHORIBOSYLGLYCINAMIDE FORMYLTRANSFERASE"/>
    <property type="match status" value="1"/>
</dbReference>
<dbReference type="Gene3D" id="3.40.50.12230">
    <property type="match status" value="1"/>
</dbReference>
<comment type="pathway">
    <text evidence="1">Purine metabolism; IMP biosynthesis via de novo pathway; N(2)-formyl-N(1)-(5-phospho-D-ribosyl)glycinamide from N(1)-(5-phospho-D-ribosyl)glycinamide (10-formyl THF route): step 1/1.</text>
</comment>
<dbReference type="EMBL" id="VTYF01000008">
    <property type="protein sequence ID" value="NOI10264.1"/>
    <property type="molecule type" value="Genomic_DNA"/>
</dbReference>
<accession>A0A7Y4B3Z1</accession>
<keyword evidence="4" id="KW-0658">Purine biosynthesis</keyword>
<comment type="caution">
    <text evidence="6">The sequence shown here is derived from an EMBL/GenBank/DDBJ whole genome shotgun (WGS) entry which is preliminary data.</text>
</comment>
<feature type="domain" description="Formyl transferase N-terminal" evidence="5">
    <location>
        <begin position="83"/>
        <end position="182"/>
    </location>
</feature>
<evidence type="ECO:0000313" key="7">
    <source>
        <dbReference type="Proteomes" id="UP000532247"/>
    </source>
</evidence>
<dbReference type="Pfam" id="PF00551">
    <property type="entry name" value="Formyl_trans_N"/>
    <property type="match status" value="1"/>
</dbReference>
<evidence type="ECO:0000256" key="3">
    <source>
        <dbReference type="ARBA" id="ARBA00022679"/>
    </source>
</evidence>
<dbReference type="GO" id="GO:0006189">
    <property type="term" value="P:'de novo' IMP biosynthetic process"/>
    <property type="evidence" value="ECO:0007669"/>
    <property type="project" value="TreeGrafter"/>
</dbReference>
<dbReference type="AlphaFoldDB" id="A0A7Y4B3Z1"/>
<evidence type="ECO:0000259" key="5">
    <source>
        <dbReference type="Pfam" id="PF00551"/>
    </source>
</evidence>
<evidence type="ECO:0000256" key="1">
    <source>
        <dbReference type="ARBA" id="ARBA00005054"/>
    </source>
</evidence>
<protein>
    <recommendedName>
        <fullName evidence="2">phosphoribosylglycinamide formyltransferase 1</fullName>
        <ecNumber evidence="2">2.1.2.2</ecNumber>
    </recommendedName>
</protein>
<keyword evidence="3" id="KW-0808">Transferase</keyword>
<dbReference type="InterPro" id="IPR036477">
    <property type="entry name" value="Formyl_transf_N_sf"/>
</dbReference>
<gene>
    <name evidence="6" type="ORF">F0254_15500</name>
</gene>
<proteinExistence type="predicted"/>
<dbReference type="InterPro" id="IPR002376">
    <property type="entry name" value="Formyl_transf_N"/>
</dbReference>
<organism evidence="6 7">
    <name type="scientific">Vibrio alginolyticus</name>
    <dbReference type="NCBI Taxonomy" id="663"/>
    <lineage>
        <taxon>Bacteria</taxon>
        <taxon>Pseudomonadati</taxon>
        <taxon>Pseudomonadota</taxon>
        <taxon>Gammaproteobacteria</taxon>
        <taxon>Vibrionales</taxon>
        <taxon>Vibrionaceae</taxon>
        <taxon>Vibrio</taxon>
    </lineage>
</organism>
<evidence type="ECO:0000256" key="4">
    <source>
        <dbReference type="ARBA" id="ARBA00022755"/>
    </source>
</evidence>
<sequence length="296" mass="33550">MMEGAVSKLKFETVIVIGFGKIAQDVASKLLQYDVTLKLLQTEMQPFSTLESFAQKHDVAYQFKHTKEDIESSLLRWLSGNTLIISANNNYLFKGKLLTLKNVTIINFHNALLPNLRGRNAPSWAIFHQLEKTGVTWHYVDEGVDTGEAIAFSDVLVDKHDKAYQVAHKCMHAGLEAFSNVIDELLQTGSTPCLTKQPLRYDYLYLSKDIPGNGWLDIKQSTLENYRILRALDYGPFKVFPKALIDNDGDRYSVRAYQFIDEPSDKSVNSSENSIVINDEFGLLKIHVEKIEIEQG</sequence>
<reference evidence="6 7" key="1">
    <citation type="submission" date="2019-09" db="EMBL/GenBank/DDBJ databases">
        <title>Draft genome sequencing and comparative genomics of hatchery-associated Vibrios.</title>
        <authorList>
            <person name="Kehlet-Delgado H."/>
            <person name="Mueller R.S."/>
        </authorList>
    </citation>
    <scope>NUCLEOTIDE SEQUENCE [LARGE SCALE GENOMIC DNA]</scope>
    <source>
        <strain evidence="6 7">081416A</strain>
    </source>
</reference>
<evidence type="ECO:0000313" key="6">
    <source>
        <dbReference type="EMBL" id="NOI10264.1"/>
    </source>
</evidence>
<dbReference type="Proteomes" id="UP000532247">
    <property type="component" value="Unassembled WGS sequence"/>
</dbReference>
<dbReference type="GO" id="GO:0004644">
    <property type="term" value="F:phosphoribosylglycinamide formyltransferase activity"/>
    <property type="evidence" value="ECO:0007669"/>
    <property type="project" value="UniProtKB-EC"/>
</dbReference>
<dbReference type="EC" id="2.1.2.2" evidence="2"/>
<name>A0A7Y4B3Z1_VIBAL</name>
<evidence type="ECO:0000256" key="2">
    <source>
        <dbReference type="ARBA" id="ARBA00012254"/>
    </source>
</evidence>
<dbReference type="GO" id="GO:0005829">
    <property type="term" value="C:cytosol"/>
    <property type="evidence" value="ECO:0007669"/>
    <property type="project" value="TreeGrafter"/>
</dbReference>